<name>A0ABR3A972_9AGAR</name>
<keyword evidence="3" id="KW-1185">Reference proteome</keyword>
<gene>
    <name evidence="2" type="ORF">AAF712_003201</name>
</gene>
<accession>A0ABR3A972</accession>
<proteinExistence type="predicted"/>
<reference evidence="2 3" key="1">
    <citation type="submission" date="2024-05" db="EMBL/GenBank/DDBJ databases">
        <title>A draft genome resource for the thread blight pathogen Marasmius tenuissimus strain MS-2.</title>
        <authorList>
            <person name="Yulfo-Soto G.E."/>
            <person name="Baruah I.K."/>
            <person name="Amoako-Attah I."/>
            <person name="Bukari Y."/>
            <person name="Meinhardt L.W."/>
            <person name="Bailey B.A."/>
            <person name="Cohen S.P."/>
        </authorList>
    </citation>
    <scope>NUCLEOTIDE SEQUENCE [LARGE SCALE GENOMIC DNA]</scope>
    <source>
        <strain evidence="2 3">MS-2</strain>
    </source>
</reference>
<sequence length="440" mass="49014">MPFLNCWASPILSNIISMTKKKANPQKRGAKEWPKGHKLVMLESYEGLFHKNHADMFTAAAKKFCATWGYDLNEVEREKEATRRAKFYTKVRKQIAGWASHRWLKKKTDKEGVEQVIKKMAALTAVRPRRAQARQFYQKNHYNTRVKPSFKPYWKEARKSLGASDRLAEMNSFTDKKWAEEDDAFKEQVRAEIEAEYQEKLGRYKERISWEGNTKGYSESWKNAGRILPTIADSIGGLFGAGAAIILYGPGSDGEISVLSVSSYIPESQMTMGVRDFDEDGMNKTHAIFQKYAEACFSQEVCASRIVPETSQESEGEPDEDKDELVEDEGNVVSRTYQWDNSTQASNLIGSEAEIEAAHVTRAQTSSESNTAASSEPATSSSPSSRPSESASAAAAAASVPLPQASAQPLTVPPLPVLAYTTGEMGIPRSQVSRQRQRAR</sequence>
<evidence type="ECO:0000256" key="1">
    <source>
        <dbReference type="SAM" id="MobiDB-lite"/>
    </source>
</evidence>
<evidence type="ECO:0000313" key="2">
    <source>
        <dbReference type="EMBL" id="KAL0069543.1"/>
    </source>
</evidence>
<protein>
    <submittedName>
        <fullName evidence="2">Uncharacterized protein</fullName>
    </submittedName>
</protein>
<feature type="compositionally biased region" description="Low complexity" evidence="1">
    <location>
        <begin position="363"/>
        <end position="409"/>
    </location>
</feature>
<organism evidence="2 3">
    <name type="scientific">Marasmius tenuissimus</name>
    <dbReference type="NCBI Taxonomy" id="585030"/>
    <lineage>
        <taxon>Eukaryota</taxon>
        <taxon>Fungi</taxon>
        <taxon>Dikarya</taxon>
        <taxon>Basidiomycota</taxon>
        <taxon>Agaricomycotina</taxon>
        <taxon>Agaricomycetes</taxon>
        <taxon>Agaricomycetidae</taxon>
        <taxon>Agaricales</taxon>
        <taxon>Marasmiineae</taxon>
        <taxon>Marasmiaceae</taxon>
        <taxon>Marasmius</taxon>
    </lineage>
</organism>
<dbReference type="Proteomes" id="UP001437256">
    <property type="component" value="Unassembled WGS sequence"/>
</dbReference>
<dbReference type="EMBL" id="JBBXMP010000011">
    <property type="protein sequence ID" value="KAL0069543.1"/>
    <property type="molecule type" value="Genomic_DNA"/>
</dbReference>
<feature type="region of interest" description="Disordered" evidence="1">
    <location>
        <begin position="360"/>
        <end position="411"/>
    </location>
</feature>
<comment type="caution">
    <text evidence="2">The sequence shown here is derived from an EMBL/GenBank/DDBJ whole genome shotgun (WGS) entry which is preliminary data.</text>
</comment>
<evidence type="ECO:0000313" key="3">
    <source>
        <dbReference type="Proteomes" id="UP001437256"/>
    </source>
</evidence>